<feature type="transmembrane region" description="Helical" evidence="1">
    <location>
        <begin position="125"/>
        <end position="146"/>
    </location>
</feature>
<keyword evidence="4" id="KW-1185">Reference proteome</keyword>
<comment type="caution">
    <text evidence="3">The sequence shown here is derived from an EMBL/GenBank/DDBJ whole genome shotgun (WGS) entry which is preliminary data.</text>
</comment>
<dbReference type="Pfam" id="PF03779">
    <property type="entry name" value="SPW"/>
    <property type="match status" value="1"/>
</dbReference>
<evidence type="ECO:0000256" key="1">
    <source>
        <dbReference type="SAM" id="Phobius"/>
    </source>
</evidence>
<dbReference type="Proteomes" id="UP001597419">
    <property type="component" value="Unassembled WGS sequence"/>
</dbReference>
<evidence type="ECO:0000313" key="3">
    <source>
        <dbReference type="EMBL" id="MFD2465193.1"/>
    </source>
</evidence>
<evidence type="ECO:0000313" key="4">
    <source>
        <dbReference type="Proteomes" id="UP001597419"/>
    </source>
</evidence>
<keyword evidence="1" id="KW-0472">Membrane</keyword>
<name>A0ABW5GW94_9PSEU</name>
<feature type="transmembrane region" description="Helical" evidence="1">
    <location>
        <begin position="57"/>
        <end position="77"/>
    </location>
</feature>
<feature type="transmembrane region" description="Helical" evidence="1">
    <location>
        <begin position="84"/>
        <end position="105"/>
    </location>
</feature>
<keyword evidence="1" id="KW-0812">Transmembrane</keyword>
<gene>
    <name evidence="3" type="ORF">ACFSYJ_41705</name>
</gene>
<dbReference type="RefSeq" id="WP_345407349.1">
    <property type="nucleotide sequence ID" value="NZ_BAABHG010000022.1"/>
</dbReference>
<proteinExistence type="predicted"/>
<keyword evidence="1" id="KW-1133">Transmembrane helix</keyword>
<feature type="transmembrane region" description="Helical" evidence="1">
    <location>
        <begin position="30"/>
        <end position="51"/>
    </location>
</feature>
<protein>
    <submittedName>
        <fullName evidence="3">SPW repeat protein</fullName>
    </submittedName>
</protein>
<dbReference type="InterPro" id="IPR005530">
    <property type="entry name" value="SPW"/>
</dbReference>
<evidence type="ECO:0000259" key="2">
    <source>
        <dbReference type="Pfam" id="PF03779"/>
    </source>
</evidence>
<feature type="domain" description="SPW repeat-containing integral membrane" evidence="2">
    <location>
        <begin position="34"/>
        <end position="142"/>
    </location>
</feature>
<reference evidence="4" key="1">
    <citation type="journal article" date="2019" name="Int. J. Syst. Evol. Microbiol.">
        <title>The Global Catalogue of Microorganisms (GCM) 10K type strain sequencing project: providing services to taxonomists for standard genome sequencing and annotation.</title>
        <authorList>
            <consortium name="The Broad Institute Genomics Platform"/>
            <consortium name="The Broad Institute Genome Sequencing Center for Infectious Disease"/>
            <person name="Wu L."/>
            <person name="Ma J."/>
        </authorList>
    </citation>
    <scope>NUCLEOTIDE SEQUENCE [LARGE SCALE GENOMIC DNA]</scope>
    <source>
        <strain evidence="4">CGMCC 4.7643</strain>
    </source>
</reference>
<sequence length="161" mass="16793">MTTRTDRTDVQPDLTALRARYERANQTSSTGLASGILMLAGLYLALSPWVIQSIGEFSLAASNMITGVAVALLAVGFARSFGNLHVIAWVTPVIGAWAIVSPWVIYRRSGIVPIDSALVGPMPTATWLSNVIAGGVVLLAGLALGLSGGRGGHAREGRPRA</sequence>
<organism evidence="3 4">
    <name type="scientific">Amycolatopsis samaneae</name>
    <dbReference type="NCBI Taxonomy" id="664691"/>
    <lineage>
        <taxon>Bacteria</taxon>
        <taxon>Bacillati</taxon>
        <taxon>Actinomycetota</taxon>
        <taxon>Actinomycetes</taxon>
        <taxon>Pseudonocardiales</taxon>
        <taxon>Pseudonocardiaceae</taxon>
        <taxon>Amycolatopsis</taxon>
    </lineage>
</organism>
<accession>A0ABW5GW94</accession>
<dbReference type="EMBL" id="JBHUKU010000029">
    <property type="protein sequence ID" value="MFD2465193.1"/>
    <property type="molecule type" value="Genomic_DNA"/>
</dbReference>